<evidence type="ECO:0000256" key="3">
    <source>
        <dbReference type="ARBA" id="ARBA00022989"/>
    </source>
</evidence>
<organism evidence="8 9">
    <name type="scientific">Sporidiobolus salmonicolor</name>
    <name type="common">Yeast-like fungus</name>
    <name type="synonym">Sporobolomyces salmonicolor</name>
    <dbReference type="NCBI Taxonomy" id="5005"/>
    <lineage>
        <taxon>Eukaryota</taxon>
        <taxon>Fungi</taxon>
        <taxon>Dikarya</taxon>
        <taxon>Basidiomycota</taxon>
        <taxon>Pucciniomycotina</taxon>
        <taxon>Microbotryomycetes</taxon>
        <taxon>Sporidiobolales</taxon>
        <taxon>Sporidiobolaceae</taxon>
        <taxon>Sporobolomyces</taxon>
    </lineage>
</organism>
<feature type="transmembrane region" description="Helical" evidence="6">
    <location>
        <begin position="42"/>
        <end position="62"/>
    </location>
</feature>
<name>A0A0D6EIW5_SPOSA</name>
<feature type="transmembrane region" description="Helical" evidence="6">
    <location>
        <begin position="158"/>
        <end position="176"/>
    </location>
</feature>
<dbReference type="GO" id="GO:0005506">
    <property type="term" value="F:iron ion binding"/>
    <property type="evidence" value="ECO:0007669"/>
    <property type="project" value="InterPro"/>
</dbReference>
<evidence type="ECO:0000313" key="8">
    <source>
        <dbReference type="EMBL" id="CEQ39967.1"/>
    </source>
</evidence>
<gene>
    <name evidence="8" type="primary">SPOSA6832_01554</name>
</gene>
<comment type="subcellular location">
    <subcellularLocation>
        <location evidence="1">Membrane</location>
    </subcellularLocation>
</comment>
<feature type="non-terminal residue" evidence="8">
    <location>
        <position position="1"/>
    </location>
</feature>
<evidence type="ECO:0000256" key="4">
    <source>
        <dbReference type="ARBA" id="ARBA00023136"/>
    </source>
</evidence>
<evidence type="ECO:0000313" key="9">
    <source>
        <dbReference type="Proteomes" id="UP000243876"/>
    </source>
</evidence>
<protein>
    <submittedName>
        <fullName evidence="8">SPOSA6832_01554-mRNA-1:cds</fullName>
    </submittedName>
</protein>
<evidence type="ECO:0000256" key="2">
    <source>
        <dbReference type="ARBA" id="ARBA00022692"/>
    </source>
</evidence>
<keyword evidence="9" id="KW-1185">Reference proteome</keyword>
<dbReference type="Proteomes" id="UP000243876">
    <property type="component" value="Unassembled WGS sequence"/>
</dbReference>
<keyword evidence="2 6" id="KW-0812">Transmembrane</keyword>
<sequence>MHNFSSSYLAYAPHYSNPLPPAEYPWYNTDRVEFVLGISDKYLSVLVPLAAYWAFSLFFHILDKLQLDCLERYRIHEPEEVTSKNRVTVREVVVAVLFQQLLQTAMGVWWLEDDDPVFDDAAELNRFGRKVAKAVIAVAGTSLGGDFMAQYGRQATSWVYWWGVPIAQFAWAAFVLDGWQYMMHRSAHQVTFLYRTIHSWHHRLYVPYAFGALYNHPVEGFVLDTCGAALAHTLAGLTTRQAILFFFISTAKTVDDHCGYAFPWDPLQHLFGNNADYHDIHREFIWRRFPRATFADAMLRFLADQVAGLKKNYSQPWFISWDIFFGTRMTRKEYQAKLSNRIDKDEAIPSAVNGPNELAPTPTSQMNGKALKEKVN</sequence>
<keyword evidence="4 6" id="KW-0472">Membrane</keyword>
<evidence type="ECO:0000259" key="7">
    <source>
        <dbReference type="Pfam" id="PF04116"/>
    </source>
</evidence>
<proteinExistence type="predicted"/>
<dbReference type="GO" id="GO:0016491">
    <property type="term" value="F:oxidoreductase activity"/>
    <property type="evidence" value="ECO:0007669"/>
    <property type="project" value="InterPro"/>
</dbReference>
<feature type="domain" description="Fatty acid hydroxylase" evidence="7">
    <location>
        <begin position="170"/>
        <end position="283"/>
    </location>
</feature>
<dbReference type="EMBL" id="CENE01000004">
    <property type="protein sequence ID" value="CEQ39967.1"/>
    <property type="molecule type" value="Genomic_DNA"/>
</dbReference>
<feature type="region of interest" description="Disordered" evidence="5">
    <location>
        <begin position="347"/>
        <end position="376"/>
    </location>
</feature>
<dbReference type="GO" id="GO:0016020">
    <property type="term" value="C:membrane"/>
    <property type="evidence" value="ECO:0007669"/>
    <property type="project" value="UniProtKB-SubCell"/>
</dbReference>
<accession>A0A0D6EIW5</accession>
<reference evidence="9" key="1">
    <citation type="submission" date="2015-02" db="EMBL/GenBank/DDBJ databases">
        <authorList>
            <person name="Gon?alves P."/>
        </authorList>
    </citation>
    <scope>NUCLEOTIDE SEQUENCE [LARGE SCALE GENOMIC DNA]</scope>
</reference>
<evidence type="ECO:0000256" key="5">
    <source>
        <dbReference type="SAM" id="MobiDB-lite"/>
    </source>
</evidence>
<dbReference type="PANTHER" id="PTHR11863">
    <property type="entry name" value="STEROL DESATURASE"/>
    <property type="match status" value="1"/>
</dbReference>
<dbReference type="InterPro" id="IPR006694">
    <property type="entry name" value="Fatty_acid_hydroxylase"/>
</dbReference>
<dbReference type="InterPro" id="IPR050307">
    <property type="entry name" value="Sterol_Desaturase_Related"/>
</dbReference>
<dbReference type="AlphaFoldDB" id="A0A0D6EIW5"/>
<keyword evidence="3 6" id="KW-1133">Transmembrane helix</keyword>
<dbReference type="GO" id="GO:0008610">
    <property type="term" value="P:lipid biosynthetic process"/>
    <property type="evidence" value="ECO:0007669"/>
    <property type="project" value="InterPro"/>
</dbReference>
<evidence type="ECO:0000256" key="6">
    <source>
        <dbReference type="SAM" id="Phobius"/>
    </source>
</evidence>
<evidence type="ECO:0000256" key="1">
    <source>
        <dbReference type="ARBA" id="ARBA00004370"/>
    </source>
</evidence>
<dbReference type="Pfam" id="PF04116">
    <property type="entry name" value="FA_hydroxylase"/>
    <property type="match status" value="1"/>
</dbReference>
<dbReference type="OrthoDB" id="408954at2759"/>